<sequence>MTSSRQKKIFIEKKVAPVLQIVLAIQSAKPLLRASDADKVDAFASLTSLLQDPELNGHKDVQDAIKQLTSLLNTGLAVIEEKELE</sequence>
<name>A0A6S7JED7_PARCT</name>
<protein>
    <submittedName>
        <fullName evidence="1">Uncharacterized protein</fullName>
    </submittedName>
</protein>
<dbReference type="AlphaFoldDB" id="A0A6S7JED7"/>
<keyword evidence="2" id="KW-1185">Reference proteome</keyword>
<evidence type="ECO:0000313" key="1">
    <source>
        <dbReference type="EMBL" id="CAB4030566.1"/>
    </source>
</evidence>
<dbReference type="OrthoDB" id="5986860at2759"/>
<comment type="caution">
    <text evidence="1">The sequence shown here is derived from an EMBL/GenBank/DDBJ whole genome shotgun (WGS) entry which is preliminary data.</text>
</comment>
<proteinExistence type="predicted"/>
<accession>A0A6S7JED7</accession>
<feature type="non-terminal residue" evidence="1">
    <location>
        <position position="85"/>
    </location>
</feature>
<reference evidence="1" key="1">
    <citation type="submission" date="2020-04" db="EMBL/GenBank/DDBJ databases">
        <authorList>
            <person name="Alioto T."/>
            <person name="Alioto T."/>
            <person name="Gomez Garrido J."/>
        </authorList>
    </citation>
    <scope>NUCLEOTIDE SEQUENCE</scope>
    <source>
        <strain evidence="1">A484AB</strain>
    </source>
</reference>
<dbReference type="EMBL" id="CACRXK020016965">
    <property type="protein sequence ID" value="CAB4030566.1"/>
    <property type="molecule type" value="Genomic_DNA"/>
</dbReference>
<dbReference type="Proteomes" id="UP001152795">
    <property type="component" value="Unassembled WGS sequence"/>
</dbReference>
<evidence type="ECO:0000313" key="2">
    <source>
        <dbReference type="Proteomes" id="UP001152795"/>
    </source>
</evidence>
<gene>
    <name evidence="1" type="ORF">PACLA_8A018017</name>
</gene>
<organism evidence="1 2">
    <name type="scientific">Paramuricea clavata</name>
    <name type="common">Red gorgonian</name>
    <name type="synonym">Violescent sea-whip</name>
    <dbReference type="NCBI Taxonomy" id="317549"/>
    <lineage>
        <taxon>Eukaryota</taxon>
        <taxon>Metazoa</taxon>
        <taxon>Cnidaria</taxon>
        <taxon>Anthozoa</taxon>
        <taxon>Octocorallia</taxon>
        <taxon>Malacalcyonacea</taxon>
        <taxon>Plexauridae</taxon>
        <taxon>Paramuricea</taxon>
    </lineage>
</organism>